<keyword evidence="5 6" id="KW-0472">Membrane</keyword>
<feature type="transmembrane region" description="Helical" evidence="6">
    <location>
        <begin position="118"/>
        <end position="145"/>
    </location>
</feature>
<dbReference type="STRING" id="1640674.SAMN05216323_101712"/>
<evidence type="ECO:0000256" key="6">
    <source>
        <dbReference type="SAM" id="Phobius"/>
    </source>
</evidence>
<feature type="transmembrane region" description="Helical" evidence="6">
    <location>
        <begin position="200"/>
        <end position="223"/>
    </location>
</feature>
<dbReference type="Proteomes" id="UP000199452">
    <property type="component" value="Unassembled WGS sequence"/>
</dbReference>
<evidence type="ECO:0000256" key="2">
    <source>
        <dbReference type="ARBA" id="ARBA00022475"/>
    </source>
</evidence>
<feature type="transmembrane region" description="Helical" evidence="6">
    <location>
        <begin position="55"/>
        <end position="78"/>
    </location>
</feature>
<keyword evidence="4 6" id="KW-1133">Transmembrane helix</keyword>
<comment type="subcellular location">
    <subcellularLocation>
        <location evidence="1">Cell membrane</location>
        <topology evidence="1">Multi-pass membrane protein</topology>
    </subcellularLocation>
</comment>
<name>A0A1G6ISA7_9BACT</name>
<keyword evidence="3 6" id="KW-0812">Transmembrane</keyword>
<dbReference type="PIRSF" id="PIRSF035875">
    <property type="entry name" value="RNase_BN"/>
    <property type="match status" value="1"/>
</dbReference>
<dbReference type="RefSeq" id="WP_092437041.1">
    <property type="nucleotide sequence ID" value="NZ_FMYP01000017.1"/>
</dbReference>
<evidence type="ECO:0000313" key="7">
    <source>
        <dbReference type="EMBL" id="SDC09303.1"/>
    </source>
</evidence>
<dbReference type="PANTHER" id="PTHR30213">
    <property type="entry name" value="INNER MEMBRANE PROTEIN YHJD"/>
    <property type="match status" value="1"/>
</dbReference>
<dbReference type="EMBL" id="FMYP01000017">
    <property type="protein sequence ID" value="SDC09303.1"/>
    <property type="molecule type" value="Genomic_DNA"/>
</dbReference>
<proteinExistence type="predicted"/>
<gene>
    <name evidence="7" type="ORF">SAMN05216323_101712</name>
</gene>
<protein>
    <submittedName>
        <fullName evidence="7">Membrane protein</fullName>
    </submittedName>
</protein>
<feature type="transmembrane region" description="Helical" evidence="6">
    <location>
        <begin position="157"/>
        <end position="180"/>
    </location>
</feature>
<dbReference type="InterPro" id="IPR017039">
    <property type="entry name" value="Virul_fac_BrkB"/>
</dbReference>
<evidence type="ECO:0000256" key="4">
    <source>
        <dbReference type="ARBA" id="ARBA00022989"/>
    </source>
</evidence>
<accession>A0A1G6ISA7</accession>
<reference evidence="7 8" key="1">
    <citation type="submission" date="2016-09" db="EMBL/GenBank/DDBJ databases">
        <authorList>
            <person name="Capua I."/>
            <person name="De Benedictis P."/>
            <person name="Joannis T."/>
            <person name="Lombin L.H."/>
            <person name="Cattoli G."/>
        </authorList>
    </citation>
    <scope>NUCLEOTIDE SEQUENCE [LARGE SCALE GENOMIC DNA]</scope>
    <source>
        <strain evidence="7 8">A7P-90m</strain>
    </source>
</reference>
<dbReference type="NCBIfam" id="TIGR00765">
    <property type="entry name" value="yihY_not_rbn"/>
    <property type="match status" value="1"/>
</dbReference>
<evidence type="ECO:0000256" key="3">
    <source>
        <dbReference type="ARBA" id="ARBA00022692"/>
    </source>
</evidence>
<dbReference type="Pfam" id="PF03631">
    <property type="entry name" value="Virul_fac_BrkB"/>
    <property type="match status" value="1"/>
</dbReference>
<feature type="transmembrane region" description="Helical" evidence="6">
    <location>
        <begin position="235"/>
        <end position="258"/>
    </location>
</feature>
<evidence type="ECO:0000256" key="1">
    <source>
        <dbReference type="ARBA" id="ARBA00004651"/>
    </source>
</evidence>
<dbReference type="AlphaFoldDB" id="A0A1G6ISA7"/>
<dbReference type="OrthoDB" id="977385at2"/>
<organism evidence="7 8">
    <name type="scientific">Williamwhitmania taraxaci</name>
    <dbReference type="NCBI Taxonomy" id="1640674"/>
    <lineage>
        <taxon>Bacteria</taxon>
        <taxon>Pseudomonadati</taxon>
        <taxon>Bacteroidota</taxon>
        <taxon>Bacteroidia</taxon>
        <taxon>Bacteroidales</taxon>
        <taxon>Williamwhitmaniaceae</taxon>
        <taxon>Williamwhitmania</taxon>
    </lineage>
</organism>
<dbReference type="GO" id="GO:0005886">
    <property type="term" value="C:plasma membrane"/>
    <property type="evidence" value="ECO:0007669"/>
    <property type="project" value="UniProtKB-SubCell"/>
</dbReference>
<sequence>MYKRFVGYLLGIYYRSTLWAKEVSLPGFYKTPIYDVVVFFFRGIMQGSLTTRASAIAFSFFLAIFPSIIFLFTLIPYIPVDNFQGQFFSMLKALIPGNAFAALESTLLEVITLKSGGLLSFGFVAALFFSTNGVNSLLGAFNATYHRIVIRNIWSQYIVSILLTIFLTFLISLATALIIFGQLALSYLDAHNIIKDGIVIWLLIISKWLIVLILFFFSIAMLYYFAPADRIKFRFFSPGASLATFLIIVTSVGFSAYVNNFGQYNKLYGSIGSFMALMLWLYFNAIALLLGFELNASISSASNDRGDNVDAMIKKLD</sequence>
<keyword evidence="2" id="KW-1003">Cell membrane</keyword>
<evidence type="ECO:0000256" key="5">
    <source>
        <dbReference type="ARBA" id="ARBA00023136"/>
    </source>
</evidence>
<keyword evidence="8" id="KW-1185">Reference proteome</keyword>
<evidence type="ECO:0000313" key="8">
    <source>
        <dbReference type="Proteomes" id="UP000199452"/>
    </source>
</evidence>
<feature type="transmembrane region" description="Helical" evidence="6">
    <location>
        <begin position="270"/>
        <end position="292"/>
    </location>
</feature>
<dbReference type="PANTHER" id="PTHR30213:SF0">
    <property type="entry name" value="UPF0761 MEMBRANE PROTEIN YIHY"/>
    <property type="match status" value="1"/>
</dbReference>